<dbReference type="SUPFAM" id="SSF52540">
    <property type="entry name" value="P-loop containing nucleoside triphosphate hydrolases"/>
    <property type="match status" value="1"/>
</dbReference>
<dbReference type="GO" id="GO:0000266">
    <property type="term" value="P:mitochondrial fission"/>
    <property type="evidence" value="ECO:0007669"/>
    <property type="project" value="TreeGrafter"/>
</dbReference>
<keyword evidence="2" id="KW-0342">GTP-binding</keyword>
<sequence length="455" mass="49875">MSAQPTAATGHQCLSTDPFQSHDNQQIFDLIDRLAECGIHKSVGIPQIVIVGDQSSGKSSLLQSLTDIPFPVGDGLCTRFPTKIVSRRGQSGTEKIGVSILEPLCDTKSVGVDAFARTLPSLTSGEFEELIKEASILLGVAQPDEPGFSTSSSKNFSSSTLKVEITGPGRTPFNIIDLPGLFHASTISQRVSEIEEIKNMVNSYIQDSGTIIVGVAHGLANVATQEIFEMAGKIDKDGLRTVGVITKCDLISDTTEILKLAKNQTRPLEKHGWFVVRNRSARELLEADGRGITNEERHSRENSLFSTAPWTQLPDAHRGVHSLQDYLSNLLLQHSRSKLPEIEQEIQSLISKRQSELNALGHSRDTELGQRQFLQEVARNFQAAAENALSGHYSSNILLKDNRLKLRKRIIEANEKFASDMLTRGHAVEFKVVEELPLTTKLSFPTAEKSASTAL</sequence>
<dbReference type="GO" id="GO:0008017">
    <property type="term" value="F:microtubule binding"/>
    <property type="evidence" value="ECO:0007669"/>
    <property type="project" value="TreeGrafter"/>
</dbReference>
<reference evidence="4" key="1">
    <citation type="submission" date="2021-03" db="EMBL/GenBank/DDBJ databases">
        <title>Comparative genomics and phylogenomic investigation of the class Geoglossomycetes provide insights into ecological specialization and systematics.</title>
        <authorList>
            <person name="Melie T."/>
            <person name="Pirro S."/>
            <person name="Miller A.N."/>
            <person name="Quandt A."/>
        </authorList>
    </citation>
    <scope>NUCLEOTIDE SEQUENCE</scope>
    <source>
        <strain evidence="4">GBOQ0MN5Z8</strain>
    </source>
</reference>
<dbReference type="InterPro" id="IPR030381">
    <property type="entry name" value="G_DYNAMIN_dom"/>
</dbReference>
<protein>
    <recommendedName>
        <fullName evidence="3">Dynamin-type G domain-containing protein</fullName>
    </recommendedName>
</protein>
<organism evidence="4 5">
    <name type="scientific">Glutinoglossum americanum</name>
    <dbReference type="NCBI Taxonomy" id="1670608"/>
    <lineage>
        <taxon>Eukaryota</taxon>
        <taxon>Fungi</taxon>
        <taxon>Dikarya</taxon>
        <taxon>Ascomycota</taxon>
        <taxon>Pezizomycotina</taxon>
        <taxon>Geoglossomycetes</taxon>
        <taxon>Geoglossales</taxon>
        <taxon>Geoglossaceae</taxon>
        <taxon>Glutinoglossum</taxon>
    </lineage>
</organism>
<evidence type="ECO:0000256" key="2">
    <source>
        <dbReference type="ARBA" id="ARBA00023134"/>
    </source>
</evidence>
<comment type="caution">
    <text evidence="4">The sequence shown here is derived from an EMBL/GenBank/DDBJ whole genome shotgun (WGS) entry which is preliminary data.</text>
</comment>
<dbReference type="GO" id="GO:0003924">
    <property type="term" value="F:GTPase activity"/>
    <property type="evidence" value="ECO:0007669"/>
    <property type="project" value="InterPro"/>
</dbReference>
<dbReference type="AlphaFoldDB" id="A0A9P8I1Z1"/>
<keyword evidence="5" id="KW-1185">Reference proteome</keyword>
<dbReference type="Gene3D" id="3.40.50.300">
    <property type="entry name" value="P-loop containing nucleotide triphosphate hydrolases"/>
    <property type="match status" value="1"/>
</dbReference>
<gene>
    <name evidence="4" type="ORF">FGG08_003729</name>
</gene>
<name>A0A9P8I1Z1_9PEZI</name>
<dbReference type="InterPro" id="IPR001401">
    <property type="entry name" value="Dynamin_GTPase"/>
</dbReference>
<evidence type="ECO:0000256" key="1">
    <source>
        <dbReference type="ARBA" id="ARBA00022741"/>
    </source>
</evidence>
<dbReference type="GO" id="GO:0005525">
    <property type="term" value="F:GTP binding"/>
    <property type="evidence" value="ECO:0007669"/>
    <property type="project" value="InterPro"/>
</dbReference>
<dbReference type="InterPro" id="IPR027417">
    <property type="entry name" value="P-loop_NTPase"/>
</dbReference>
<keyword evidence="1" id="KW-0547">Nucleotide-binding</keyword>
<dbReference type="CDD" id="cd08771">
    <property type="entry name" value="DLP_1"/>
    <property type="match status" value="1"/>
</dbReference>
<dbReference type="GO" id="GO:0006897">
    <property type="term" value="P:endocytosis"/>
    <property type="evidence" value="ECO:0007669"/>
    <property type="project" value="TreeGrafter"/>
</dbReference>
<dbReference type="GO" id="GO:0016559">
    <property type="term" value="P:peroxisome fission"/>
    <property type="evidence" value="ECO:0007669"/>
    <property type="project" value="TreeGrafter"/>
</dbReference>
<evidence type="ECO:0000259" key="3">
    <source>
        <dbReference type="PROSITE" id="PS51718"/>
    </source>
</evidence>
<dbReference type="GO" id="GO:0048312">
    <property type="term" value="P:intracellular distribution of mitochondria"/>
    <property type="evidence" value="ECO:0007669"/>
    <property type="project" value="TreeGrafter"/>
</dbReference>
<dbReference type="SMART" id="SM00053">
    <property type="entry name" value="DYNc"/>
    <property type="match status" value="1"/>
</dbReference>
<dbReference type="InterPro" id="IPR022812">
    <property type="entry name" value="Dynamin"/>
</dbReference>
<evidence type="ECO:0000313" key="4">
    <source>
        <dbReference type="EMBL" id="KAH0541845.1"/>
    </source>
</evidence>
<dbReference type="OrthoDB" id="415706at2759"/>
<dbReference type="PANTHER" id="PTHR11566">
    <property type="entry name" value="DYNAMIN"/>
    <property type="match status" value="1"/>
</dbReference>
<dbReference type="InterPro" id="IPR045063">
    <property type="entry name" value="Dynamin_N"/>
</dbReference>
<dbReference type="GO" id="GO:0016020">
    <property type="term" value="C:membrane"/>
    <property type="evidence" value="ECO:0007669"/>
    <property type="project" value="TreeGrafter"/>
</dbReference>
<dbReference type="GO" id="GO:0005739">
    <property type="term" value="C:mitochondrion"/>
    <property type="evidence" value="ECO:0007669"/>
    <property type="project" value="TreeGrafter"/>
</dbReference>
<dbReference type="Pfam" id="PF01031">
    <property type="entry name" value="Dynamin_M"/>
    <property type="match status" value="1"/>
</dbReference>
<dbReference type="PANTHER" id="PTHR11566:SF21">
    <property type="entry name" value="DYNAMIN RELATED PROTEIN 1, ISOFORM A"/>
    <property type="match status" value="1"/>
</dbReference>
<dbReference type="InterPro" id="IPR000375">
    <property type="entry name" value="Dynamin_stalk"/>
</dbReference>
<proteinExistence type="predicted"/>
<dbReference type="PROSITE" id="PS51718">
    <property type="entry name" value="G_DYNAMIN_2"/>
    <property type="match status" value="1"/>
</dbReference>
<dbReference type="Proteomes" id="UP000698800">
    <property type="component" value="Unassembled WGS sequence"/>
</dbReference>
<dbReference type="PRINTS" id="PR00195">
    <property type="entry name" value="DYNAMIN"/>
</dbReference>
<dbReference type="Pfam" id="PF00350">
    <property type="entry name" value="Dynamin_N"/>
    <property type="match status" value="1"/>
</dbReference>
<evidence type="ECO:0000313" key="5">
    <source>
        <dbReference type="Proteomes" id="UP000698800"/>
    </source>
</evidence>
<accession>A0A9P8I1Z1</accession>
<dbReference type="GO" id="GO:0005874">
    <property type="term" value="C:microtubule"/>
    <property type="evidence" value="ECO:0007669"/>
    <property type="project" value="TreeGrafter"/>
</dbReference>
<dbReference type="EMBL" id="JAGHQL010000067">
    <property type="protein sequence ID" value="KAH0541845.1"/>
    <property type="molecule type" value="Genomic_DNA"/>
</dbReference>
<feature type="domain" description="Dynamin-type G" evidence="3">
    <location>
        <begin position="42"/>
        <end position="340"/>
    </location>
</feature>